<dbReference type="Gene3D" id="3.30.40.10">
    <property type="entry name" value="Zinc/RING finger domain, C3HC4 (zinc finger)"/>
    <property type="match status" value="1"/>
</dbReference>
<dbReference type="AlphaFoldDB" id="A0A2G5D566"/>
<dbReference type="InterPro" id="IPR002156">
    <property type="entry name" value="RNaseH_domain"/>
</dbReference>
<dbReference type="Pfam" id="PF01485">
    <property type="entry name" value="IBR"/>
    <property type="match status" value="2"/>
</dbReference>
<dbReference type="InterPro" id="IPR013083">
    <property type="entry name" value="Znf_RING/FYVE/PHD"/>
</dbReference>
<reference evidence="16 17" key="1">
    <citation type="submission" date="2017-09" db="EMBL/GenBank/DDBJ databases">
        <title>WGS assembly of Aquilegia coerulea Goldsmith.</title>
        <authorList>
            <person name="Hodges S."/>
            <person name="Kramer E."/>
            <person name="Nordborg M."/>
            <person name="Tomkins J."/>
            <person name="Borevitz J."/>
            <person name="Derieg N."/>
            <person name="Yan J."/>
            <person name="Mihaltcheva S."/>
            <person name="Hayes R.D."/>
            <person name="Rokhsar D."/>
        </authorList>
    </citation>
    <scope>NUCLEOTIDE SEQUENCE [LARGE SCALE GENOMIC DNA]</scope>
    <source>
        <strain evidence="17">cv. Goldsmith</strain>
    </source>
</reference>
<dbReference type="GO" id="GO:0003676">
    <property type="term" value="F:nucleic acid binding"/>
    <property type="evidence" value="ECO:0007669"/>
    <property type="project" value="InterPro"/>
</dbReference>
<evidence type="ECO:0000256" key="11">
    <source>
        <dbReference type="ARBA" id="ARBA00022833"/>
    </source>
</evidence>
<name>A0A2G5D566_AQUCA</name>
<dbReference type="Gene3D" id="3.30.420.10">
    <property type="entry name" value="Ribonuclease H-like superfamily/Ribonuclease H"/>
    <property type="match status" value="1"/>
</dbReference>
<dbReference type="GO" id="GO:0016567">
    <property type="term" value="P:protein ubiquitination"/>
    <property type="evidence" value="ECO:0007669"/>
    <property type="project" value="InterPro"/>
</dbReference>
<dbReference type="InterPro" id="IPR031127">
    <property type="entry name" value="E3_UB_ligase_RBR"/>
</dbReference>
<dbReference type="PROSITE" id="PS00518">
    <property type="entry name" value="ZF_RING_1"/>
    <property type="match status" value="1"/>
</dbReference>
<dbReference type="FunFam" id="1.20.120.1750:FF:000019">
    <property type="entry name" value="RBR-type E3 ubiquitin transferase"/>
    <property type="match status" value="1"/>
</dbReference>
<evidence type="ECO:0000256" key="1">
    <source>
        <dbReference type="ARBA" id="ARBA00001798"/>
    </source>
</evidence>
<evidence type="ECO:0000256" key="5">
    <source>
        <dbReference type="ARBA" id="ARBA00012251"/>
    </source>
</evidence>
<evidence type="ECO:0000256" key="13">
    <source>
        <dbReference type="SAM" id="MobiDB-lite"/>
    </source>
</evidence>
<dbReference type="OrthoDB" id="9977870at2759"/>
<dbReference type="SUPFAM" id="SSF57850">
    <property type="entry name" value="RING/U-box"/>
    <property type="match status" value="2"/>
</dbReference>
<dbReference type="GO" id="GO:0004523">
    <property type="term" value="F:RNA-DNA hybrid ribonuclease activity"/>
    <property type="evidence" value="ECO:0007669"/>
    <property type="project" value="InterPro"/>
</dbReference>
<dbReference type="Pfam" id="PF00097">
    <property type="entry name" value="zf-C3HC4"/>
    <property type="match status" value="1"/>
</dbReference>
<keyword evidence="17" id="KW-1185">Reference proteome</keyword>
<organism evidence="16 17">
    <name type="scientific">Aquilegia coerulea</name>
    <name type="common">Rocky mountain columbine</name>
    <dbReference type="NCBI Taxonomy" id="218851"/>
    <lineage>
        <taxon>Eukaryota</taxon>
        <taxon>Viridiplantae</taxon>
        <taxon>Streptophyta</taxon>
        <taxon>Embryophyta</taxon>
        <taxon>Tracheophyta</taxon>
        <taxon>Spermatophyta</taxon>
        <taxon>Magnoliopsida</taxon>
        <taxon>Ranunculales</taxon>
        <taxon>Ranunculaceae</taxon>
        <taxon>Thalictroideae</taxon>
        <taxon>Aquilegia</taxon>
    </lineage>
</organism>
<keyword evidence="11" id="KW-0862">Zinc</keyword>
<sequence>MRRIRDDLKRRIYDHKFAQEILQIPDKQWRNYGDKIEKPFGESSSSSSSSRARNDDCEPFKLYFKGLFSNERVGESSSKKMVSIAGVGAAVCDPQGNLILNIQKPLVGDWKSDWEAHNLQLKALIEGLNAALSLDIKKVDCYCNFHPLYQYITMRWLVQQQKIRSLVDQVFLLQRKFDRCHFFHVARKDVKFAFKLARGAIDSQVTKSAESSRSKDSQESCSICLEDIDAGKMFSVDGCLHRYCISCMRQHVEVKLLHGVVPGCPHEGCTTQLNITSCRKFLSPELIDRMSQRIAEASIPVTEKLYCPYPRCSVLMSKSEVLPCTDNVYNGVDRSAIGQCIKCRRLFCINCKVPWHHNLSCIEYKKSNTKSNAEDAKLKSLATTQAWHQCIKCNHMIELVEGCYHMTCRCGYEFCYTCGAEWRNKKPTCRCPIWDESNIVHDRQRRRLR</sequence>
<gene>
    <name evidence="16" type="ORF">AQUCO_02700110v1</name>
</gene>
<dbReference type="InterPro" id="IPR002867">
    <property type="entry name" value="IBR_dom"/>
</dbReference>
<evidence type="ECO:0000256" key="8">
    <source>
        <dbReference type="ARBA" id="ARBA00022737"/>
    </source>
</evidence>
<keyword evidence="6" id="KW-0808">Transferase</keyword>
<evidence type="ECO:0000259" key="15">
    <source>
        <dbReference type="PROSITE" id="PS51873"/>
    </source>
</evidence>
<comment type="catalytic activity">
    <reaction evidence="1">
        <text>[E2 ubiquitin-conjugating enzyme]-S-ubiquitinyl-L-cysteine + [acceptor protein]-L-lysine = [E2 ubiquitin-conjugating enzyme]-L-cysteine + [acceptor protein]-N(6)-ubiquitinyl-L-lysine.</text>
        <dbReference type="EC" id="2.3.2.31"/>
    </reaction>
</comment>
<dbReference type="InterPro" id="IPR018957">
    <property type="entry name" value="Znf_C3HC4_RING-type"/>
</dbReference>
<keyword evidence="7" id="KW-0479">Metal-binding</keyword>
<evidence type="ECO:0000256" key="2">
    <source>
        <dbReference type="ARBA" id="ARBA00001947"/>
    </source>
</evidence>
<evidence type="ECO:0000256" key="12">
    <source>
        <dbReference type="PROSITE-ProRule" id="PRU00175"/>
    </source>
</evidence>
<accession>A0A2G5D566</accession>
<keyword evidence="9 12" id="KW-0863">Zinc-finger</keyword>
<comment type="similarity">
    <text evidence="4">Belongs to the RBR family. Ariadne subfamily.</text>
</comment>
<dbReference type="Pfam" id="PF13456">
    <property type="entry name" value="RVT_3"/>
    <property type="match status" value="1"/>
</dbReference>
<dbReference type="EC" id="2.3.2.31" evidence="5"/>
<comment type="function">
    <text evidence="3">Might act as an E3 ubiquitin-protein ligase, or as part of E3 complex, which accepts ubiquitin from specific E2 ubiquitin-conjugating enzymes and then transfers it to substrates.</text>
</comment>
<dbReference type="SMART" id="SM00647">
    <property type="entry name" value="IBR"/>
    <property type="match status" value="2"/>
</dbReference>
<dbReference type="FunFam" id="3.30.420.10:FF:000076">
    <property type="entry name" value="RBR-type E3 ubiquitin transferase"/>
    <property type="match status" value="1"/>
</dbReference>
<keyword evidence="8" id="KW-0677">Repeat</keyword>
<evidence type="ECO:0000256" key="3">
    <source>
        <dbReference type="ARBA" id="ARBA00003976"/>
    </source>
</evidence>
<protein>
    <recommendedName>
        <fullName evidence="5">RBR-type E3 ubiquitin transferase</fullName>
        <ecNumber evidence="5">2.3.2.31</ecNumber>
    </recommendedName>
</protein>
<feature type="region of interest" description="Disordered" evidence="13">
    <location>
        <begin position="33"/>
        <end position="54"/>
    </location>
</feature>
<evidence type="ECO:0000256" key="4">
    <source>
        <dbReference type="ARBA" id="ARBA00005884"/>
    </source>
</evidence>
<keyword evidence="10" id="KW-0833">Ubl conjugation pathway</keyword>
<evidence type="ECO:0000256" key="9">
    <source>
        <dbReference type="ARBA" id="ARBA00022771"/>
    </source>
</evidence>
<evidence type="ECO:0000313" key="16">
    <source>
        <dbReference type="EMBL" id="PIA38656.1"/>
    </source>
</evidence>
<dbReference type="InParanoid" id="A0A2G5D566"/>
<dbReference type="InterPro" id="IPR001841">
    <property type="entry name" value="Znf_RING"/>
</dbReference>
<dbReference type="GO" id="GO:0061630">
    <property type="term" value="F:ubiquitin protein ligase activity"/>
    <property type="evidence" value="ECO:0007669"/>
    <property type="project" value="UniProtKB-EC"/>
</dbReference>
<feature type="domain" description="RING-type" evidence="15">
    <location>
        <begin position="217"/>
        <end position="435"/>
    </location>
</feature>
<dbReference type="PROSITE" id="PS50089">
    <property type="entry name" value="ZF_RING_2"/>
    <property type="match status" value="1"/>
</dbReference>
<dbReference type="InterPro" id="IPR036397">
    <property type="entry name" value="RNaseH_sf"/>
</dbReference>
<dbReference type="PROSITE" id="PS51873">
    <property type="entry name" value="TRIAD"/>
    <property type="match status" value="1"/>
</dbReference>
<dbReference type="CDD" id="cd22582">
    <property type="entry name" value="BRcat_RBR_unk"/>
    <property type="match status" value="1"/>
</dbReference>
<dbReference type="EMBL" id="KZ305044">
    <property type="protein sequence ID" value="PIA38656.1"/>
    <property type="molecule type" value="Genomic_DNA"/>
</dbReference>
<evidence type="ECO:0000259" key="14">
    <source>
        <dbReference type="PROSITE" id="PS50089"/>
    </source>
</evidence>
<dbReference type="CDD" id="cd22584">
    <property type="entry name" value="Rcat_RBR_unk"/>
    <property type="match status" value="1"/>
</dbReference>
<dbReference type="InterPro" id="IPR017907">
    <property type="entry name" value="Znf_RING_CS"/>
</dbReference>
<proteinExistence type="inferred from homology"/>
<dbReference type="InterPro" id="IPR044066">
    <property type="entry name" value="TRIAD_supradom"/>
</dbReference>
<evidence type="ECO:0000256" key="10">
    <source>
        <dbReference type="ARBA" id="ARBA00022786"/>
    </source>
</evidence>
<dbReference type="PANTHER" id="PTHR11685">
    <property type="entry name" value="RBR FAMILY RING FINGER AND IBR DOMAIN-CONTAINING"/>
    <property type="match status" value="1"/>
</dbReference>
<evidence type="ECO:0000256" key="6">
    <source>
        <dbReference type="ARBA" id="ARBA00022679"/>
    </source>
</evidence>
<dbReference type="Gene3D" id="1.20.120.1750">
    <property type="match status" value="1"/>
</dbReference>
<comment type="cofactor">
    <cofactor evidence="2">
        <name>Zn(2+)</name>
        <dbReference type="ChEBI" id="CHEBI:29105"/>
    </cofactor>
</comment>
<evidence type="ECO:0000313" key="17">
    <source>
        <dbReference type="Proteomes" id="UP000230069"/>
    </source>
</evidence>
<dbReference type="STRING" id="218851.A0A2G5D566"/>
<feature type="domain" description="RING-type" evidence="14">
    <location>
        <begin position="221"/>
        <end position="265"/>
    </location>
</feature>
<dbReference type="GO" id="GO:0008270">
    <property type="term" value="F:zinc ion binding"/>
    <property type="evidence" value="ECO:0007669"/>
    <property type="project" value="UniProtKB-KW"/>
</dbReference>
<evidence type="ECO:0000256" key="7">
    <source>
        <dbReference type="ARBA" id="ARBA00022723"/>
    </source>
</evidence>
<dbReference type="FunCoup" id="A0A2G5D566">
    <property type="interactions" value="706"/>
</dbReference>
<dbReference type="FunFam" id="3.30.40.10:FF:000230">
    <property type="entry name" value="RBR-type E3 ubiquitin transferase"/>
    <property type="match status" value="1"/>
</dbReference>
<dbReference type="Proteomes" id="UP000230069">
    <property type="component" value="Unassembled WGS sequence"/>
</dbReference>